<evidence type="ECO:0000313" key="1">
    <source>
        <dbReference type="EMBL" id="OMJ29517.1"/>
    </source>
</evidence>
<dbReference type="Proteomes" id="UP000187429">
    <property type="component" value="Unassembled WGS sequence"/>
</dbReference>
<sequence length="193" mass="20430">MKSKLEFENINRVHIAGSDVAAGGGSGYDLVLVFANVKIAEFSEFLADIGKLVAAGGHVAFSYIGDGRSGVYSDMDLSDEFLLAGFDNIGLKAEIFDSACMASIDLFMAPEKQRVRASSGNESALSTVVAAKPANDGQHGAPVSIKSRVGLKPESSKPSAFKAFIAESDLIDEDELLLEEDYEKPTSESLASK</sequence>
<name>A0A1R1YRK5_9FUNG</name>
<protein>
    <submittedName>
        <fullName evidence="1">Uncharacterized protein</fullName>
    </submittedName>
</protein>
<proteinExistence type="predicted"/>
<dbReference type="EMBL" id="LSSM01000262">
    <property type="protein sequence ID" value="OMJ29517.1"/>
    <property type="molecule type" value="Genomic_DNA"/>
</dbReference>
<gene>
    <name evidence="1" type="ORF">AYI69_g982</name>
</gene>
<accession>A0A1R1YRK5</accession>
<keyword evidence="2" id="KW-1185">Reference proteome</keyword>
<evidence type="ECO:0000313" key="2">
    <source>
        <dbReference type="Proteomes" id="UP000187429"/>
    </source>
</evidence>
<organism evidence="1 2">
    <name type="scientific">Smittium culicis</name>
    <dbReference type="NCBI Taxonomy" id="133412"/>
    <lineage>
        <taxon>Eukaryota</taxon>
        <taxon>Fungi</taxon>
        <taxon>Fungi incertae sedis</taxon>
        <taxon>Zoopagomycota</taxon>
        <taxon>Kickxellomycotina</taxon>
        <taxon>Harpellomycetes</taxon>
        <taxon>Harpellales</taxon>
        <taxon>Legeriomycetaceae</taxon>
        <taxon>Smittium</taxon>
    </lineage>
</organism>
<comment type="caution">
    <text evidence="1">The sequence shown here is derived from an EMBL/GenBank/DDBJ whole genome shotgun (WGS) entry which is preliminary data.</text>
</comment>
<dbReference type="AlphaFoldDB" id="A0A1R1YRK5"/>
<reference evidence="2" key="1">
    <citation type="submission" date="2017-01" db="EMBL/GenBank/DDBJ databases">
        <authorList>
            <person name="Wang Y."/>
            <person name="White M."/>
            <person name="Kvist S."/>
            <person name="Moncalvo J.-M."/>
        </authorList>
    </citation>
    <scope>NUCLEOTIDE SEQUENCE [LARGE SCALE GENOMIC DNA]</scope>
    <source>
        <strain evidence="2">ID-206-W2</strain>
    </source>
</reference>